<keyword evidence="4" id="KW-1185">Reference proteome</keyword>
<dbReference type="Gene3D" id="3.40.630.10">
    <property type="entry name" value="Zn peptidases"/>
    <property type="match status" value="1"/>
</dbReference>
<name>W6YY41_COCMI</name>
<proteinExistence type="inferred from homology"/>
<accession>W6YY41</accession>
<dbReference type="GO" id="GO:0008233">
    <property type="term" value="F:peptidase activity"/>
    <property type="evidence" value="ECO:0007669"/>
    <property type="project" value="UniProtKB-KW"/>
</dbReference>
<dbReference type="GO" id="GO:0006508">
    <property type="term" value="P:proteolysis"/>
    <property type="evidence" value="ECO:0007669"/>
    <property type="project" value="UniProtKB-KW"/>
</dbReference>
<dbReference type="InterPro" id="IPR007484">
    <property type="entry name" value="Peptidase_M28"/>
</dbReference>
<dbReference type="EC" id="3.4.-.-" evidence="1"/>
<dbReference type="eggNOG" id="KOG2195">
    <property type="taxonomic scope" value="Eukaryota"/>
</dbReference>
<dbReference type="OrthoDB" id="10013407at2759"/>
<dbReference type="Pfam" id="PF04389">
    <property type="entry name" value="Peptidase_M28"/>
    <property type="match status" value="1"/>
</dbReference>
<keyword evidence="1" id="KW-0862">Zinc</keyword>
<organism evidence="3 4">
    <name type="scientific">Bipolaris oryzae ATCC 44560</name>
    <dbReference type="NCBI Taxonomy" id="930090"/>
    <lineage>
        <taxon>Eukaryota</taxon>
        <taxon>Fungi</taxon>
        <taxon>Dikarya</taxon>
        <taxon>Ascomycota</taxon>
        <taxon>Pezizomycotina</taxon>
        <taxon>Dothideomycetes</taxon>
        <taxon>Pleosporomycetidae</taxon>
        <taxon>Pleosporales</taxon>
        <taxon>Pleosporineae</taxon>
        <taxon>Pleosporaceae</taxon>
        <taxon>Bipolaris</taxon>
    </lineage>
</organism>
<evidence type="ECO:0000256" key="1">
    <source>
        <dbReference type="RuleBase" id="RU361240"/>
    </source>
</evidence>
<keyword evidence="1" id="KW-0645">Protease</keyword>
<dbReference type="SUPFAM" id="SSF53187">
    <property type="entry name" value="Zn-dependent exopeptidases"/>
    <property type="match status" value="1"/>
</dbReference>
<dbReference type="AlphaFoldDB" id="W6YY41"/>
<dbReference type="EMBL" id="KI964162">
    <property type="protein sequence ID" value="EUC40479.1"/>
    <property type="molecule type" value="Genomic_DNA"/>
</dbReference>
<reference evidence="3 4" key="1">
    <citation type="journal article" date="2013" name="PLoS Genet.">
        <title>Comparative genome structure, secondary metabolite, and effector coding capacity across Cochliobolus pathogens.</title>
        <authorList>
            <person name="Condon B.J."/>
            <person name="Leng Y."/>
            <person name="Wu D."/>
            <person name="Bushley K.E."/>
            <person name="Ohm R.A."/>
            <person name="Otillar R."/>
            <person name="Martin J."/>
            <person name="Schackwitz W."/>
            <person name="Grimwood J."/>
            <person name="MohdZainudin N."/>
            <person name="Xue C."/>
            <person name="Wang R."/>
            <person name="Manning V.A."/>
            <person name="Dhillon B."/>
            <person name="Tu Z.J."/>
            <person name="Steffenson B.J."/>
            <person name="Salamov A."/>
            <person name="Sun H."/>
            <person name="Lowry S."/>
            <person name="LaButti K."/>
            <person name="Han J."/>
            <person name="Copeland A."/>
            <person name="Lindquist E."/>
            <person name="Barry K."/>
            <person name="Schmutz J."/>
            <person name="Baker S.E."/>
            <person name="Ciuffetti L.M."/>
            <person name="Grigoriev I.V."/>
            <person name="Zhong S."/>
            <person name="Turgeon B.G."/>
        </authorList>
    </citation>
    <scope>NUCLEOTIDE SEQUENCE [LARGE SCALE GENOMIC DNA]</scope>
    <source>
        <strain evidence="3 4">ATCC 44560</strain>
    </source>
</reference>
<evidence type="ECO:0000259" key="2">
    <source>
        <dbReference type="Pfam" id="PF04389"/>
    </source>
</evidence>
<dbReference type="RefSeq" id="XP_007693005.1">
    <property type="nucleotide sequence ID" value="XM_007694815.1"/>
</dbReference>
<dbReference type="KEGG" id="bor:COCMIDRAFT_30597"/>
<evidence type="ECO:0000313" key="3">
    <source>
        <dbReference type="EMBL" id="EUC40479.1"/>
    </source>
</evidence>
<gene>
    <name evidence="3" type="ORF">COCMIDRAFT_30597</name>
</gene>
<comment type="similarity">
    <text evidence="1">Belongs to the peptidase M28 family.</text>
</comment>
<keyword evidence="1" id="KW-0479">Metal-binding</keyword>
<dbReference type="HOGENOM" id="CLU_1224567_0_0_1"/>
<sequence>MGGFLKIAIVRLRYERKESNSFSPWTRSDGLARNIAIITHGTCNYGIKSALAGSVGASEAILYNINDDGPVEGTLLLPPWSQGPYVPMRNIKNTRSVTTSKFFATTKSGDQNKKLILGAGTDSIIAGPVSNAVTFAFWTAEELYQHPASSHLLSTLSVAEKAKICAYQNFDIIASPNYVNAIYDSDSKDFGTSGPSGSAELKALFQEYFQAAGRNYTATQFNGRCD</sequence>
<dbReference type="GO" id="GO:0046872">
    <property type="term" value="F:metal ion binding"/>
    <property type="evidence" value="ECO:0007669"/>
    <property type="project" value="UniProtKB-KW"/>
</dbReference>
<protein>
    <recommendedName>
        <fullName evidence="1">Peptide hydrolase</fullName>
        <ecNumber evidence="1">3.4.-.-</ecNumber>
    </recommendedName>
</protein>
<evidence type="ECO:0000313" key="4">
    <source>
        <dbReference type="Proteomes" id="UP000054032"/>
    </source>
</evidence>
<keyword evidence="1" id="KW-0378">Hydrolase</keyword>
<dbReference type="GeneID" id="19121701"/>
<dbReference type="Proteomes" id="UP000054032">
    <property type="component" value="Unassembled WGS sequence"/>
</dbReference>
<feature type="domain" description="Peptidase M28" evidence="2">
    <location>
        <begin position="130"/>
        <end position="223"/>
    </location>
</feature>